<dbReference type="GO" id="GO:0046718">
    <property type="term" value="P:symbiont entry into host cell"/>
    <property type="evidence" value="ECO:0007669"/>
    <property type="project" value="UniProtKB-KW"/>
</dbReference>
<comment type="similarity">
    <text evidence="15">Belongs to the paramyxoviruses hemagglutinin-neuraminidase family.</text>
</comment>
<proteinExistence type="inferred from homology"/>
<keyword evidence="11 16" id="KW-1133">Transmembrane helix</keyword>
<dbReference type="EMBL" id="MZ328285">
    <property type="protein sequence ID" value="UBB42351.1"/>
    <property type="molecule type" value="Viral_cRNA"/>
</dbReference>
<evidence type="ECO:0000256" key="4">
    <source>
        <dbReference type="ARBA" id="ARBA00022581"/>
    </source>
</evidence>
<evidence type="ECO:0000256" key="8">
    <source>
        <dbReference type="ARBA" id="ARBA00022870"/>
    </source>
</evidence>
<evidence type="ECO:0000256" key="13">
    <source>
        <dbReference type="ARBA" id="ARBA00023180"/>
    </source>
</evidence>
<dbReference type="GO" id="GO:0019062">
    <property type="term" value="P:virion attachment to host cell"/>
    <property type="evidence" value="ECO:0007669"/>
    <property type="project" value="UniProtKB-KW"/>
</dbReference>
<evidence type="ECO:0000256" key="12">
    <source>
        <dbReference type="ARBA" id="ARBA00023136"/>
    </source>
</evidence>
<evidence type="ECO:0000313" key="17">
    <source>
        <dbReference type="EMBL" id="UBB42351.1"/>
    </source>
</evidence>
<dbReference type="Gene3D" id="2.120.10.10">
    <property type="match status" value="1"/>
</dbReference>
<dbReference type="SUPFAM" id="SSF50939">
    <property type="entry name" value="Sialidases"/>
    <property type="match status" value="1"/>
</dbReference>
<keyword evidence="14" id="KW-1160">Virus entry into host cell</keyword>
<evidence type="ECO:0000256" key="11">
    <source>
        <dbReference type="ARBA" id="ARBA00022989"/>
    </source>
</evidence>
<evidence type="ECO:0000256" key="3">
    <source>
        <dbReference type="ARBA" id="ARBA00022546"/>
    </source>
</evidence>
<sequence>MPSTNQIAPDDYYKYPVFKPPQSLAHQSHEISVFKRVWEVFKPIMILIPTIVILVVTIHALVNTERAKTTIAEIDTKIKQLHEFIYEGIFPPVKTLVDAVGLQIPRMLNEIKQLISSTSAENTNRIMTKIDRMCSMSEIQALLTTLNQSDHTHSMDATVNQVGVMIDYETPICYSEPAINEFGVNLVSGFTGFTPISTNFFCTKMPAFTITPEMYAVTYSVYTDDCSAYAGQYFEIGIIKDDGRRRPFIYKLAAKIARGTTGQMSCSTVVNNKRGIFVCSTYDTLKAARNITMLTVTVYTLYLDGYLETTVLPDTLIPQTLQPTSLIVSRSAGASVGNTIFVSVIVASTTPQPGNFKCPIGSCTGDGYQNLQEDCNRLTKVLANYNAHVYQGIMEIVSRNDGSYAVDITLLPNEDYRYPRFADVLYNKADNTLILVTDTSGWFPFSDIIRLNLISKEVLSISSMSRFRATVKDGCPRSDHCPVPCSKTKRFIPGLINYRSKAVSGLLAWNVDNTAHPKMEVLFDEEHSITRDFLNVEMYIDSSSTQCVYWYGTLWCFGFAEVSRETKRVIAYQAWNVPSRCPDNIAV</sequence>
<organism evidence="17 18">
    <name type="scientific">Wufeng Niviventer fulvescens morbillivirus 1</name>
    <dbReference type="NCBI Taxonomy" id="2877505"/>
    <lineage>
        <taxon>Viruses</taxon>
        <taxon>Riboviria</taxon>
        <taxon>Orthornavirae</taxon>
        <taxon>Negarnaviricota</taxon>
        <taxon>Haploviricotina</taxon>
        <taxon>Monjiviricetes</taxon>
        <taxon>Mononegavirales</taxon>
        <taxon>Paramyxoviridae</taxon>
        <taxon>Orthoparamyxovirinae</taxon>
        <taxon>Paramorbillivirus</taxon>
        <taxon>Paramorbillivirus niviventris</taxon>
    </lineage>
</organism>
<keyword evidence="5 16" id="KW-0812">Transmembrane</keyword>
<keyword evidence="10" id="KW-0735">Signal-anchor</keyword>
<keyword evidence="7" id="KW-0946">Virion</keyword>
<keyword evidence="3 15" id="KW-0348">Hemagglutinin</keyword>
<keyword evidence="13" id="KW-0325">Glycoprotein</keyword>
<evidence type="ECO:0000256" key="16">
    <source>
        <dbReference type="SAM" id="Phobius"/>
    </source>
</evidence>
<dbReference type="InterPro" id="IPR036278">
    <property type="entry name" value="Sialidase_sf"/>
</dbReference>
<keyword evidence="8" id="KW-1043">Host membrane</keyword>
<dbReference type="Pfam" id="PF00423">
    <property type="entry name" value="HN"/>
    <property type="match status" value="1"/>
</dbReference>
<reference evidence="17" key="1">
    <citation type="submission" date="2021-05" db="EMBL/GenBank/DDBJ databases">
        <title>Comparation of mammalian active virome structures and with host-virus interactions in sympatric communities.</title>
        <authorList>
            <person name="Tan Z."/>
            <person name="Nie F.-Y."/>
            <person name="Zhang Y.-Z."/>
        </authorList>
    </citation>
    <scope>NUCLEOTIDE SEQUENCE</scope>
    <source>
        <strain evidence="17">WFS_zhenmao</strain>
    </source>
</reference>
<evidence type="ECO:0000256" key="5">
    <source>
        <dbReference type="ARBA" id="ARBA00022692"/>
    </source>
</evidence>
<keyword evidence="9 15" id="KW-0261">Viral envelope protein</keyword>
<name>A0AAE8XR68_9MONO</name>
<accession>A0AAE8XR68</accession>
<evidence type="ECO:0000256" key="2">
    <source>
        <dbReference type="ARBA" id="ARBA00004597"/>
    </source>
</evidence>
<dbReference type="GO" id="GO:0055036">
    <property type="term" value="C:virion membrane"/>
    <property type="evidence" value="ECO:0007669"/>
    <property type="project" value="UniProtKB-SubCell"/>
</dbReference>
<evidence type="ECO:0000256" key="1">
    <source>
        <dbReference type="ARBA" id="ARBA00004208"/>
    </source>
</evidence>
<keyword evidence="4" id="KW-0945">Host-virus interaction</keyword>
<dbReference type="GO" id="GO:0019031">
    <property type="term" value="C:viral envelope"/>
    <property type="evidence" value="ECO:0007669"/>
    <property type="project" value="UniProtKB-KW"/>
</dbReference>
<protein>
    <submittedName>
        <fullName evidence="17">Attachment glycoprotein</fullName>
    </submittedName>
</protein>
<evidence type="ECO:0000256" key="10">
    <source>
        <dbReference type="ARBA" id="ARBA00022968"/>
    </source>
</evidence>
<dbReference type="Proteomes" id="UP001250885">
    <property type="component" value="Segment"/>
</dbReference>
<dbReference type="GO" id="GO:0046789">
    <property type="term" value="F:host cell surface receptor binding"/>
    <property type="evidence" value="ECO:0007669"/>
    <property type="project" value="InterPro"/>
</dbReference>
<feature type="transmembrane region" description="Helical" evidence="16">
    <location>
        <begin position="44"/>
        <end position="62"/>
    </location>
</feature>
<keyword evidence="18" id="KW-1185">Reference proteome</keyword>
<comment type="subcellular location">
    <subcellularLocation>
        <location evidence="2">Host membrane</location>
        <topology evidence="2">Single-pass type II membrane protein</topology>
    </subcellularLocation>
    <subcellularLocation>
        <location evidence="1">Virion membrane</location>
        <topology evidence="1">Single-pass type II membrane protein</topology>
    </subcellularLocation>
</comment>
<keyword evidence="6" id="KW-1161">Viral attachment to host cell</keyword>
<dbReference type="GO" id="GO:0033644">
    <property type="term" value="C:host cell membrane"/>
    <property type="evidence" value="ECO:0007669"/>
    <property type="project" value="UniProtKB-SubCell"/>
</dbReference>
<evidence type="ECO:0000313" key="18">
    <source>
        <dbReference type="Proteomes" id="UP001250885"/>
    </source>
</evidence>
<evidence type="ECO:0000256" key="15">
    <source>
        <dbReference type="RuleBase" id="RU004216"/>
    </source>
</evidence>
<evidence type="ECO:0000256" key="9">
    <source>
        <dbReference type="ARBA" id="ARBA00022879"/>
    </source>
</evidence>
<evidence type="ECO:0000256" key="14">
    <source>
        <dbReference type="ARBA" id="ARBA00023296"/>
    </source>
</evidence>
<dbReference type="InterPro" id="IPR000665">
    <property type="entry name" value="Hemagglutn/HN"/>
</dbReference>
<keyword evidence="12 16" id="KW-0472">Membrane</keyword>
<evidence type="ECO:0000256" key="6">
    <source>
        <dbReference type="ARBA" id="ARBA00022804"/>
    </source>
</evidence>
<evidence type="ECO:0000256" key="7">
    <source>
        <dbReference type="ARBA" id="ARBA00022844"/>
    </source>
</evidence>